<feature type="region of interest" description="Disordered" evidence="1">
    <location>
        <begin position="178"/>
        <end position="207"/>
    </location>
</feature>
<dbReference type="Proteomes" id="UP000219435">
    <property type="component" value="Unassembled WGS sequence"/>
</dbReference>
<name>A0A285V6N1_9ACTN</name>
<keyword evidence="4" id="KW-1185">Reference proteome</keyword>
<feature type="compositionally biased region" description="Gly residues" evidence="1">
    <location>
        <begin position="71"/>
        <end position="97"/>
    </location>
</feature>
<accession>A0A285V6N1</accession>
<organism evidence="3 4">
    <name type="scientific">Blastococcus aggregatus</name>
    <dbReference type="NCBI Taxonomy" id="38502"/>
    <lineage>
        <taxon>Bacteria</taxon>
        <taxon>Bacillati</taxon>
        <taxon>Actinomycetota</taxon>
        <taxon>Actinomycetes</taxon>
        <taxon>Geodermatophilales</taxon>
        <taxon>Geodermatophilaceae</taxon>
        <taxon>Blastococcus</taxon>
    </lineage>
</organism>
<proteinExistence type="predicted"/>
<feature type="signal peptide" evidence="2">
    <location>
        <begin position="1"/>
        <end position="27"/>
    </location>
</feature>
<dbReference type="EMBL" id="OBQI01000003">
    <property type="protein sequence ID" value="SOC49673.1"/>
    <property type="molecule type" value="Genomic_DNA"/>
</dbReference>
<feature type="region of interest" description="Disordered" evidence="1">
    <location>
        <begin position="68"/>
        <end position="97"/>
    </location>
</feature>
<evidence type="ECO:0000313" key="3">
    <source>
        <dbReference type="EMBL" id="SOC49673.1"/>
    </source>
</evidence>
<feature type="chain" id="PRO_5012944910" evidence="2">
    <location>
        <begin position="28"/>
        <end position="207"/>
    </location>
</feature>
<evidence type="ECO:0000256" key="2">
    <source>
        <dbReference type="SAM" id="SignalP"/>
    </source>
</evidence>
<evidence type="ECO:0000313" key="4">
    <source>
        <dbReference type="Proteomes" id="UP000219435"/>
    </source>
</evidence>
<evidence type="ECO:0000256" key="1">
    <source>
        <dbReference type="SAM" id="MobiDB-lite"/>
    </source>
</evidence>
<dbReference type="RefSeq" id="WP_176522935.1">
    <property type="nucleotide sequence ID" value="NZ_OBQI01000003.1"/>
</dbReference>
<gene>
    <name evidence="3" type="ORF">SAMN05660748_2405</name>
</gene>
<dbReference type="AlphaFoldDB" id="A0A285V6N1"/>
<reference evidence="4" key="1">
    <citation type="submission" date="2017-08" db="EMBL/GenBank/DDBJ databases">
        <authorList>
            <person name="Varghese N."/>
            <person name="Submissions S."/>
        </authorList>
    </citation>
    <scope>NUCLEOTIDE SEQUENCE [LARGE SCALE GENOMIC DNA]</scope>
    <source>
        <strain evidence="4">DSM 4725</strain>
    </source>
</reference>
<feature type="compositionally biased region" description="Gly residues" evidence="1">
    <location>
        <begin position="184"/>
        <end position="194"/>
    </location>
</feature>
<keyword evidence="2" id="KW-0732">Signal</keyword>
<protein>
    <submittedName>
        <fullName evidence="3">Uncharacterized protein</fullName>
    </submittedName>
</protein>
<sequence length="207" mass="20138">MRTKLVIAATAGALTLSGLAVAVPALADEGSPAGSAVERITGALSGLVSDGSITQEQADEVAGTLSEAGIGVRGGGPGGHGPGGDGPGGGGGRGGVGLEAAATALGMSEDELRTALEADGTTLADVAEDQGVPVGTLVDALVAGGQERIADAVEDGRITQEQADERLADLEERITERVEQEMPGFGGHGPGGHRGSAADEPAETPAD</sequence>